<gene>
    <name evidence="4" type="ORF">H9657_01445</name>
</gene>
<dbReference type="EMBL" id="JACSQV010000001">
    <property type="protein sequence ID" value="MBD7916946.1"/>
    <property type="molecule type" value="Genomic_DNA"/>
</dbReference>
<dbReference type="Pfam" id="PF01553">
    <property type="entry name" value="Acyltransferase"/>
    <property type="match status" value="1"/>
</dbReference>
<keyword evidence="5" id="KW-1185">Reference proteome</keyword>
<evidence type="ECO:0000256" key="2">
    <source>
        <dbReference type="ARBA" id="ARBA00023315"/>
    </source>
</evidence>
<evidence type="ECO:0000259" key="3">
    <source>
        <dbReference type="SMART" id="SM00563"/>
    </source>
</evidence>
<name>A0ABR8Q943_9CELL</name>
<sequence length="231" mass="24555">MTRAAARSEPHVPSVHGPRWSRWVGRFLARVVWDTHVTGAERVPRTGAVVFAANHVTLLDGPLLAGTSPRGLHILVKAEMFRGPLGAVLRAAGQIPVDRTMARAALQSAVGVLRRGGAVGIFPEGTRGRGTAEQLRAGAAWLAVNGEARVVPVAILGTRRTGESARGLPTLRRDLVVEFGHPVDVRTEGLSRRAAVDHAALVIRDAMSELLASAQARTGVRLPEDDPRATV</sequence>
<protein>
    <submittedName>
        <fullName evidence="4">1-acyl-sn-glycerol-3-phosphate acyltransferase</fullName>
    </submittedName>
</protein>
<keyword evidence="1" id="KW-0808">Transferase</keyword>
<evidence type="ECO:0000256" key="1">
    <source>
        <dbReference type="ARBA" id="ARBA00022679"/>
    </source>
</evidence>
<dbReference type="CDD" id="cd07989">
    <property type="entry name" value="LPLAT_AGPAT-like"/>
    <property type="match status" value="1"/>
</dbReference>
<organism evidence="4 5">
    <name type="scientific">Cellulomonas avistercoris</name>
    <dbReference type="NCBI Taxonomy" id="2762242"/>
    <lineage>
        <taxon>Bacteria</taxon>
        <taxon>Bacillati</taxon>
        <taxon>Actinomycetota</taxon>
        <taxon>Actinomycetes</taxon>
        <taxon>Micrococcales</taxon>
        <taxon>Cellulomonadaceae</taxon>
        <taxon>Cellulomonas</taxon>
    </lineage>
</organism>
<dbReference type="SMART" id="SM00563">
    <property type="entry name" value="PlsC"/>
    <property type="match status" value="1"/>
</dbReference>
<dbReference type="PANTHER" id="PTHR10434:SF11">
    <property type="entry name" value="1-ACYL-SN-GLYCEROL-3-PHOSPHATE ACYLTRANSFERASE"/>
    <property type="match status" value="1"/>
</dbReference>
<dbReference type="InterPro" id="IPR002123">
    <property type="entry name" value="Plipid/glycerol_acylTrfase"/>
</dbReference>
<proteinExistence type="predicted"/>
<dbReference type="SUPFAM" id="SSF69593">
    <property type="entry name" value="Glycerol-3-phosphate (1)-acyltransferase"/>
    <property type="match status" value="1"/>
</dbReference>
<evidence type="ECO:0000313" key="4">
    <source>
        <dbReference type="EMBL" id="MBD7916946.1"/>
    </source>
</evidence>
<comment type="caution">
    <text evidence="4">The sequence shown here is derived from an EMBL/GenBank/DDBJ whole genome shotgun (WGS) entry which is preliminary data.</text>
</comment>
<dbReference type="PANTHER" id="PTHR10434">
    <property type="entry name" value="1-ACYL-SN-GLYCEROL-3-PHOSPHATE ACYLTRANSFERASE"/>
    <property type="match status" value="1"/>
</dbReference>
<evidence type="ECO:0000313" key="5">
    <source>
        <dbReference type="Proteomes" id="UP000604241"/>
    </source>
</evidence>
<dbReference type="Proteomes" id="UP000604241">
    <property type="component" value="Unassembled WGS sequence"/>
</dbReference>
<keyword evidence="2 4" id="KW-0012">Acyltransferase</keyword>
<accession>A0ABR8Q943</accession>
<dbReference type="GO" id="GO:0016746">
    <property type="term" value="F:acyltransferase activity"/>
    <property type="evidence" value="ECO:0007669"/>
    <property type="project" value="UniProtKB-KW"/>
</dbReference>
<feature type="domain" description="Phospholipid/glycerol acyltransferase" evidence="3">
    <location>
        <begin position="49"/>
        <end position="158"/>
    </location>
</feature>
<reference evidence="4 5" key="1">
    <citation type="submission" date="2020-08" db="EMBL/GenBank/DDBJ databases">
        <title>A Genomic Blueprint of the Chicken Gut Microbiome.</title>
        <authorList>
            <person name="Gilroy R."/>
            <person name="Ravi A."/>
            <person name="Getino M."/>
            <person name="Pursley I."/>
            <person name="Horton D.L."/>
            <person name="Alikhan N.-F."/>
            <person name="Baker D."/>
            <person name="Gharbi K."/>
            <person name="Hall N."/>
            <person name="Watson M."/>
            <person name="Adriaenssens E.M."/>
            <person name="Foster-Nyarko E."/>
            <person name="Jarju S."/>
            <person name="Secka A."/>
            <person name="Antonio M."/>
            <person name="Oren A."/>
            <person name="Chaudhuri R."/>
            <person name="La Ragione R.M."/>
            <person name="Hildebrand F."/>
            <person name="Pallen M.J."/>
        </authorList>
    </citation>
    <scope>NUCLEOTIDE SEQUENCE [LARGE SCALE GENOMIC DNA]</scope>
    <source>
        <strain evidence="4 5">Sa3CUA2</strain>
    </source>
</reference>